<dbReference type="Gene3D" id="1.10.418.20">
    <property type="match status" value="1"/>
</dbReference>
<keyword evidence="2" id="KW-0645">Protease</keyword>
<dbReference type="SUPFAM" id="SSF54001">
    <property type="entry name" value="Cysteine proteinases"/>
    <property type="match status" value="1"/>
</dbReference>
<dbReference type="InterPro" id="IPR038765">
    <property type="entry name" value="Papain-like_cys_pep_sf"/>
</dbReference>
<dbReference type="GO" id="GO:0008234">
    <property type="term" value="F:cysteine-type peptidase activity"/>
    <property type="evidence" value="ECO:0007669"/>
    <property type="project" value="InterPro"/>
</dbReference>
<feature type="domain" description="Ubiquitin-like protease family profile" evidence="5">
    <location>
        <begin position="21"/>
        <end position="77"/>
    </location>
</feature>
<dbReference type="GO" id="GO:0006508">
    <property type="term" value="P:proteolysis"/>
    <property type="evidence" value="ECO:0007669"/>
    <property type="project" value="UniProtKB-KW"/>
</dbReference>
<organism evidence="6 7">
    <name type="scientific">Rhododendron simsii</name>
    <name type="common">Sims's rhododendron</name>
    <dbReference type="NCBI Taxonomy" id="118357"/>
    <lineage>
        <taxon>Eukaryota</taxon>
        <taxon>Viridiplantae</taxon>
        <taxon>Streptophyta</taxon>
        <taxon>Embryophyta</taxon>
        <taxon>Tracheophyta</taxon>
        <taxon>Spermatophyta</taxon>
        <taxon>Magnoliopsida</taxon>
        <taxon>eudicotyledons</taxon>
        <taxon>Gunneridae</taxon>
        <taxon>Pentapetalae</taxon>
        <taxon>asterids</taxon>
        <taxon>Ericales</taxon>
        <taxon>Ericaceae</taxon>
        <taxon>Ericoideae</taxon>
        <taxon>Rhodoreae</taxon>
        <taxon>Rhododendron</taxon>
    </lineage>
</organism>
<dbReference type="EMBL" id="WJXA01000005">
    <property type="protein sequence ID" value="KAF7143006.1"/>
    <property type="molecule type" value="Genomic_DNA"/>
</dbReference>
<dbReference type="Pfam" id="PF02902">
    <property type="entry name" value="Peptidase_C48"/>
    <property type="match status" value="1"/>
</dbReference>
<dbReference type="AlphaFoldDB" id="A0A834LN79"/>
<sequence length="109" mass="12931">MQSLSFWVFWNCFYVFSYSNYRICLQCPKQPTNVECGFYVMKYMKDLIRDERILSKGNFNGKKTYTKAEIDEVRAEWIKSVMNEVYSAYMFYWLLVMSLCIAPVSGDAS</sequence>
<protein>
    <recommendedName>
        <fullName evidence="5">Ubiquitin-like protease family profile domain-containing protein</fullName>
    </recommendedName>
</protein>
<dbReference type="OrthoDB" id="1863538at2759"/>
<dbReference type="InterPro" id="IPR003653">
    <property type="entry name" value="Peptidase_C48_C"/>
</dbReference>
<comment type="similarity">
    <text evidence="1">Belongs to the peptidase C48 family.</text>
</comment>
<comment type="caution">
    <text evidence="6">The sequence shown here is derived from an EMBL/GenBank/DDBJ whole genome shotgun (WGS) entry which is preliminary data.</text>
</comment>
<accession>A0A834LN79</accession>
<keyword evidence="7" id="KW-1185">Reference proteome</keyword>
<evidence type="ECO:0000256" key="2">
    <source>
        <dbReference type="ARBA" id="ARBA00022670"/>
    </source>
</evidence>
<evidence type="ECO:0000256" key="3">
    <source>
        <dbReference type="ARBA" id="ARBA00022801"/>
    </source>
</evidence>
<dbReference type="Proteomes" id="UP000626092">
    <property type="component" value="Unassembled WGS sequence"/>
</dbReference>
<evidence type="ECO:0000256" key="4">
    <source>
        <dbReference type="SAM" id="SignalP"/>
    </source>
</evidence>
<evidence type="ECO:0000313" key="7">
    <source>
        <dbReference type="Proteomes" id="UP000626092"/>
    </source>
</evidence>
<feature type="chain" id="PRO_5032865936" description="Ubiquitin-like protease family profile domain-containing protein" evidence="4">
    <location>
        <begin position="18"/>
        <end position="109"/>
    </location>
</feature>
<name>A0A834LN79_RHOSS</name>
<reference evidence="6" key="1">
    <citation type="submission" date="2019-11" db="EMBL/GenBank/DDBJ databases">
        <authorList>
            <person name="Liu Y."/>
            <person name="Hou J."/>
            <person name="Li T.-Q."/>
            <person name="Guan C.-H."/>
            <person name="Wu X."/>
            <person name="Wu H.-Z."/>
            <person name="Ling F."/>
            <person name="Zhang R."/>
            <person name="Shi X.-G."/>
            <person name="Ren J.-P."/>
            <person name="Chen E.-F."/>
            <person name="Sun J.-M."/>
        </authorList>
    </citation>
    <scope>NUCLEOTIDE SEQUENCE</scope>
    <source>
        <strain evidence="6">Adult_tree_wgs_1</strain>
        <tissue evidence="6">Leaves</tissue>
    </source>
</reference>
<feature type="signal peptide" evidence="4">
    <location>
        <begin position="1"/>
        <end position="17"/>
    </location>
</feature>
<keyword evidence="3" id="KW-0378">Hydrolase</keyword>
<keyword evidence="4" id="KW-0732">Signal</keyword>
<evidence type="ECO:0000313" key="6">
    <source>
        <dbReference type="EMBL" id="KAF7143006.1"/>
    </source>
</evidence>
<evidence type="ECO:0000259" key="5">
    <source>
        <dbReference type="Pfam" id="PF02902"/>
    </source>
</evidence>
<gene>
    <name evidence="6" type="ORF">RHSIM_Rhsim05G0213000</name>
</gene>
<proteinExistence type="inferred from homology"/>
<evidence type="ECO:0000256" key="1">
    <source>
        <dbReference type="ARBA" id="ARBA00005234"/>
    </source>
</evidence>